<evidence type="ECO:0000313" key="2">
    <source>
        <dbReference type="EMBL" id="OGF22268.1"/>
    </source>
</evidence>
<reference evidence="2 3" key="1">
    <citation type="journal article" date="2016" name="Nat. Commun.">
        <title>Thousands of microbial genomes shed light on interconnected biogeochemical processes in an aquifer system.</title>
        <authorList>
            <person name="Anantharaman K."/>
            <person name="Brown C.T."/>
            <person name="Hug L.A."/>
            <person name="Sharon I."/>
            <person name="Castelle C.J."/>
            <person name="Probst A.J."/>
            <person name="Thomas B.C."/>
            <person name="Singh A."/>
            <person name="Wilkins M.J."/>
            <person name="Karaoz U."/>
            <person name="Brodie E.L."/>
            <person name="Williams K.H."/>
            <person name="Hubbard S.S."/>
            <person name="Banfield J.F."/>
        </authorList>
    </citation>
    <scope>NUCLEOTIDE SEQUENCE [LARGE SCALE GENOMIC DNA]</scope>
</reference>
<dbReference type="AlphaFoldDB" id="A0A1F5S6B8"/>
<evidence type="ECO:0000313" key="3">
    <source>
        <dbReference type="Proteomes" id="UP000178323"/>
    </source>
</evidence>
<name>A0A1F5S6B8_9BACT</name>
<evidence type="ECO:0008006" key="4">
    <source>
        <dbReference type="Google" id="ProtNLM"/>
    </source>
</evidence>
<proteinExistence type="predicted"/>
<keyword evidence="1" id="KW-1133">Transmembrane helix</keyword>
<gene>
    <name evidence="2" type="ORF">A2Y83_02055</name>
</gene>
<sequence>MSEEKLKLSQRAVTLITAYSLTVAGVLVMAVSTLSYAFILKPKYDSVTSSINLAKQDMEENIEIGKKLLSRLKKNSEELAGVDQQNLNRLAEISPQSLDIAGVISVLNAISENSGFVLEDIKYFEENEKEDNKSASSERGKIKVANLLVTISGGGYDELKSFLEMASDSVRIIDVTSVSFDGSRTYNLELLVYYIEDKTPAVVENFSDLDRSIFNRKSFLRLRQYAAPVLAESIDAVADNESIPPPISDLVINDPGTGDRLNLFWENAPSDNAGKIKIYRFEGESVKGRLVAELDKNSTAFTDAGIIAGKSYYYLVKTASPKNIESANNRKYPGIPTNIVPPLAPHNVKAASSGTIMELSWTNPACYDLAYIYIYKSATEDILGELATKIPAYAGEKQSWEDKAIENFVKYYYTLVAEDAAGNRSPDKVVRFSDGDLFEIKER</sequence>
<dbReference type="STRING" id="1797985.A2Y83_02055"/>
<dbReference type="EMBL" id="MFFS01000032">
    <property type="protein sequence ID" value="OGF22268.1"/>
    <property type="molecule type" value="Genomic_DNA"/>
</dbReference>
<keyword evidence="1" id="KW-0812">Transmembrane</keyword>
<feature type="transmembrane region" description="Helical" evidence="1">
    <location>
        <begin position="12"/>
        <end position="39"/>
    </location>
</feature>
<protein>
    <recommendedName>
        <fullName evidence="4">Fibronectin type-III domain-containing protein</fullName>
    </recommendedName>
</protein>
<dbReference type="InterPro" id="IPR036116">
    <property type="entry name" value="FN3_sf"/>
</dbReference>
<evidence type="ECO:0000256" key="1">
    <source>
        <dbReference type="SAM" id="Phobius"/>
    </source>
</evidence>
<dbReference type="Gene3D" id="2.60.40.10">
    <property type="entry name" value="Immunoglobulins"/>
    <property type="match status" value="2"/>
</dbReference>
<dbReference type="Proteomes" id="UP000178323">
    <property type="component" value="Unassembled WGS sequence"/>
</dbReference>
<keyword evidence="1" id="KW-0472">Membrane</keyword>
<organism evidence="2 3">
    <name type="scientific">Candidatus Falkowbacteria bacterium RBG_13_39_14</name>
    <dbReference type="NCBI Taxonomy" id="1797985"/>
    <lineage>
        <taxon>Bacteria</taxon>
        <taxon>Candidatus Falkowiibacteriota</taxon>
    </lineage>
</organism>
<comment type="caution">
    <text evidence="2">The sequence shown here is derived from an EMBL/GenBank/DDBJ whole genome shotgun (WGS) entry which is preliminary data.</text>
</comment>
<dbReference type="InterPro" id="IPR014717">
    <property type="entry name" value="Transl_elong_EF1B/ribsomal_bS6"/>
</dbReference>
<dbReference type="Gene3D" id="3.30.70.60">
    <property type="match status" value="1"/>
</dbReference>
<accession>A0A1F5S6B8</accession>
<dbReference type="InterPro" id="IPR013783">
    <property type="entry name" value="Ig-like_fold"/>
</dbReference>
<dbReference type="SUPFAM" id="SSF49265">
    <property type="entry name" value="Fibronectin type III"/>
    <property type="match status" value="1"/>
</dbReference>